<reference evidence="5 6" key="1">
    <citation type="journal article" date="2020" name="Biotechnol. Biofuels">
        <title>New insights from the biogas microbiome by comprehensive genome-resolved metagenomics of nearly 1600 species originating from multiple anaerobic digesters.</title>
        <authorList>
            <person name="Campanaro S."/>
            <person name="Treu L."/>
            <person name="Rodriguez-R L.M."/>
            <person name="Kovalovszki A."/>
            <person name="Ziels R.M."/>
            <person name="Maus I."/>
            <person name="Zhu X."/>
            <person name="Kougias P.G."/>
            <person name="Basile A."/>
            <person name="Luo G."/>
            <person name="Schluter A."/>
            <person name="Konstantinidis K.T."/>
            <person name="Angelidaki I."/>
        </authorList>
    </citation>
    <scope>NUCLEOTIDE SEQUENCE [LARGE SCALE GENOMIC DNA]</scope>
    <source>
        <strain evidence="5">AS27yjCOA_65</strain>
    </source>
</reference>
<dbReference type="PANTHER" id="PTHR23026:SF90">
    <property type="entry name" value="IODOTYROSINE DEIODINASE 1"/>
    <property type="match status" value="1"/>
</dbReference>
<dbReference type="InterPro" id="IPR050627">
    <property type="entry name" value="Nitroreductase/BluB"/>
</dbReference>
<dbReference type="GO" id="GO:0016491">
    <property type="term" value="F:oxidoreductase activity"/>
    <property type="evidence" value="ECO:0007669"/>
    <property type="project" value="UniProtKB-KW"/>
</dbReference>
<dbReference type="Proteomes" id="UP000524246">
    <property type="component" value="Unassembled WGS sequence"/>
</dbReference>
<comment type="caution">
    <text evidence="5">The sequence shown here is derived from an EMBL/GenBank/DDBJ whole genome shotgun (WGS) entry which is preliminary data.</text>
</comment>
<feature type="domain" description="Nitroreductase" evidence="4">
    <location>
        <begin position="6"/>
        <end position="60"/>
    </location>
</feature>
<sequence length="168" mass="18802">MTLESILSRRSIRKFQDKSVPNELVTEILKAAMAAPSANNKQPWHFIVVKDKKHLQEIAKVHPYAKMASEAALAIIVCGDPGLEFAPGYWIQDCSAATQNILLAAHELGLGAVWCGVYPREERVKEIKEAFEIPDNIIPLNVIPIGYPGEEKGASNRYDPNRIHMNKW</sequence>
<dbReference type="InterPro" id="IPR000415">
    <property type="entry name" value="Nitroreductase-like"/>
</dbReference>
<dbReference type="SUPFAM" id="SSF55469">
    <property type="entry name" value="FMN-dependent nitroreductase-like"/>
    <property type="match status" value="1"/>
</dbReference>
<evidence type="ECO:0000256" key="3">
    <source>
        <dbReference type="ARBA" id="ARBA00023002"/>
    </source>
</evidence>
<dbReference type="FunFam" id="3.40.109.10:FF:000012">
    <property type="entry name" value="Nitroreductase family protein"/>
    <property type="match status" value="1"/>
</dbReference>
<name>A0A7X9IK15_9DELT</name>
<proteinExistence type="predicted"/>
<feature type="domain" description="Nitroreductase" evidence="4">
    <location>
        <begin position="91"/>
        <end position="147"/>
    </location>
</feature>
<accession>A0A7X9IK15</accession>
<dbReference type="AlphaFoldDB" id="A0A7X9IK15"/>
<dbReference type="EMBL" id="JAAZON010000384">
    <property type="protein sequence ID" value="NMC63220.1"/>
    <property type="molecule type" value="Genomic_DNA"/>
</dbReference>
<dbReference type="PANTHER" id="PTHR23026">
    <property type="entry name" value="NADPH NITROREDUCTASE"/>
    <property type="match status" value="1"/>
</dbReference>
<protein>
    <submittedName>
        <fullName evidence="5">Nitroreductase family protein</fullName>
    </submittedName>
</protein>
<keyword evidence="3" id="KW-0560">Oxidoreductase</keyword>
<organism evidence="5 6">
    <name type="scientific">SAR324 cluster bacterium</name>
    <dbReference type="NCBI Taxonomy" id="2024889"/>
    <lineage>
        <taxon>Bacteria</taxon>
        <taxon>Deltaproteobacteria</taxon>
        <taxon>SAR324 cluster</taxon>
    </lineage>
</organism>
<evidence type="ECO:0000259" key="4">
    <source>
        <dbReference type="Pfam" id="PF00881"/>
    </source>
</evidence>
<evidence type="ECO:0000256" key="2">
    <source>
        <dbReference type="ARBA" id="ARBA00022643"/>
    </source>
</evidence>
<dbReference type="CDD" id="cd02150">
    <property type="entry name" value="nitroreductase"/>
    <property type="match status" value="1"/>
</dbReference>
<evidence type="ECO:0000313" key="5">
    <source>
        <dbReference type="EMBL" id="NMC63220.1"/>
    </source>
</evidence>
<evidence type="ECO:0000313" key="6">
    <source>
        <dbReference type="Proteomes" id="UP000524246"/>
    </source>
</evidence>
<keyword evidence="1" id="KW-0285">Flavoprotein</keyword>
<dbReference type="Gene3D" id="3.40.109.10">
    <property type="entry name" value="NADH Oxidase"/>
    <property type="match status" value="1"/>
</dbReference>
<dbReference type="InterPro" id="IPR029479">
    <property type="entry name" value="Nitroreductase"/>
</dbReference>
<evidence type="ECO:0000256" key="1">
    <source>
        <dbReference type="ARBA" id="ARBA00022630"/>
    </source>
</evidence>
<gene>
    <name evidence="5" type="ORF">GYA55_08625</name>
</gene>
<keyword evidence="2" id="KW-0288">FMN</keyword>
<dbReference type="Pfam" id="PF00881">
    <property type="entry name" value="Nitroreductase"/>
    <property type="match status" value="2"/>
</dbReference>